<dbReference type="Pfam" id="PF25023">
    <property type="entry name" value="TEN_YD-shell"/>
    <property type="match status" value="1"/>
</dbReference>
<dbReference type="EMBL" id="CP071796">
    <property type="protein sequence ID" value="QTD43825.1"/>
    <property type="molecule type" value="Genomic_DNA"/>
</dbReference>
<dbReference type="PANTHER" id="PTHR32305">
    <property type="match status" value="1"/>
</dbReference>
<protein>
    <submittedName>
        <fullName evidence="5">RHS repeat protein</fullName>
    </submittedName>
</protein>
<keyword evidence="1" id="KW-0677">Repeat</keyword>
<accession>A0A975CCM7</accession>
<feature type="compositionally biased region" description="Polar residues" evidence="2">
    <location>
        <begin position="941"/>
        <end position="955"/>
    </location>
</feature>
<organism evidence="5 6">
    <name type="scientific">Ottowia testudinis</name>
    <dbReference type="NCBI Taxonomy" id="2816950"/>
    <lineage>
        <taxon>Bacteria</taxon>
        <taxon>Pseudomonadati</taxon>
        <taxon>Pseudomonadota</taxon>
        <taxon>Betaproteobacteria</taxon>
        <taxon>Burkholderiales</taxon>
        <taxon>Comamonadaceae</taxon>
        <taxon>Ottowia</taxon>
    </lineage>
</organism>
<evidence type="ECO:0000259" key="4">
    <source>
        <dbReference type="Pfam" id="PF25023"/>
    </source>
</evidence>
<dbReference type="InterPro" id="IPR031325">
    <property type="entry name" value="RHS_repeat"/>
</dbReference>
<evidence type="ECO:0000313" key="6">
    <source>
        <dbReference type="Proteomes" id="UP000663903"/>
    </source>
</evidence>
<evidence type="ECO:0000313" key="5">
    <source>
        <dbReference type="EMBL" id="QTD43825.1"/>
    </source>
</evidence>
<dbReference type="InterPro" id="IPR045351">
    <property type="entry name" value="DUF6531"/>
</dbReference>
<proteinExistence type="predicted"/>
<feature type="region of interest" description="Disordered" evidence="2">
    <location>
        <begin position="916"/>
        <end position="962"/>
    </location>
</feature>
<dbReference type="Pfam" id="PF05593">
    <property type="entry name" value="RHS_repeat"/>
    <property type="match status" value="3"/>
</dbReference>
<dbReference type="InterPro" id="IPR050708">
    <property type="entry name" value="T6SS_VgrG/RHS"/>
</dbReference>
<dbReference type="KEGG" id="otd:J1M35_11760"/>
<keyword evidence="6" id="KW-1185">Reference proteome</keyword>
<feature type="domain" description="Teneurin-like YD-shell" evidence="4">
    <location>
        <begin position="378"/>
        <end position="499"/>
    </location>
</feature>
<evidence type="ECO:0000259" key="3">
    <source>
        <dbReference type="Pfam" id="PF20148"/>
    </source>
</evidence>
<gene>
    <name evidence="5" type="ORF">J1M35_11760</name>
</gene>
<evidence type="ECO:0000256" key="1">
    <source>
        <dbReference type="ARBA" id="ARBA00022737"/>
    </source>
</evidence>
<dbReference type="NCBIfam" id="TIGR01643">
    <property type="entry name" value="YD_repeat_2x"/>
    <property type="match status" value="4"/>
</dbReference>
<dbReference type="Pfam" id="PF20148">
    <property type="entry name" value="DUF6531"/>
    <property type="match status" value="1"/>
</dbReference>
<dbReference type="Gene3D" id="2.180.10.10">
    <property type="entry name" value="RHS repeat-associated core"/>
    <property type="match status" value="2"/>
</dbReference>
<name>A0A975CCM7_9BURK</name>
<sequence length="978" mass="106696">MELTFFSTMKSYRIDFFAALVLTLFFAHPLHAQLAPFEKRYSYNLGKYRANGWGAYDSPELACKSFESPSAPYWKTFSTKIAAGKWQCWAYNIYYGDNPNPQDASGVFPIIGACQIPELVTPLSNLPPPAQGFYYNGMEWNENDGMCYCYYEGQIFDPTTQWCKSVRGATTIELRAPKPSRTKSLPAGPTLTESAQVKRDGVPVAKENVQISIDGFSAYSGVTDQNGEFKFLYIPPYVATEVQLTASCDSCSNSDTKAIIVDACNVCENNRGNPVQPATGEKIEIITDWQDNSQHPLSIIRYYRSFGNVKSNFGANWSLWPTAEIQSTGPLKIIQFTTGEKIAFKSDNQGQWTGTDATTDTLKWINGAWIYTRHSDDTQWKFSADGRLLENLDRSGWAYIFTYTSRNQLASITNAFGRRIEIQLDLAGRLIGIKLPTGDRISYDYLSSGLLSSSTFMGQTNTYLYEDARFPNALTGAVDADGRRLGTFVYDELGRTIRTSRSGNAGDIQLIFAGGSGSASKGRITSATVSDPNWYKASVNITNPQGGTEVWNYQGGDGQVRVASVNGAFEGNQIANRSFVAGTSLPSAQTDFRGTTTQTSWDTARRLPTQEVKAANRSAETQSTATEWHPQFRLPVKITETGAQGGTRVTTYTYDERGNRLTETVTGTGLTSQTRSWAYTAQNLVASETDESGAITRHTYDRWGNRVSTTDPLGKTTTYTHDAAGRVLTQTDPSGVVTAYTYDLRGRLLSQTVGGLTTVMTYLPTGLLSSVTQPSGYKTTYTYDAAHRLTGWQDNRGNSGSYVLDGMGNRTSEQTKDAAGNIAFALSRTINAINRVASETVGGTQSVSYQYDANGDLIGHTNGLNQSTAYTLDGLRRLSAERNPANAQASLAYNALDAITQAQDFKGVATTYTRDAQGNAPAEASPDIGTTVTTFDPRGLPSTSQDAAGRSQSITRDALGRPTTIDRGAGAISTLVYE</sequence>
<dbReference type="PANTHER" id="PTHR32305:SF15">
    <property type="entry name" value="PROTEIN RHSA-RELATED"/>
    <property type="match status" value="1"/>
</dbReference>
<reference evidence="5" key="1">
    <citation type="submission" date="2021-03" db="EMBL/GenBank/DDBJ databases">
        <title>Ottowia sp. 27C isolated from the cloaca of a Giant Asian pond turtle (Heosemys grandis).</title>
        <authorList>
            <person name="Spergser J."/>
            <person name="Busse H.-J."/>
        </authorList>
    </citation>
    <scope>NUCLEOTIDE SEQUENCE</scope>
    <source>
        <strain evidence="5">27C</strain>
    </source>
</reference>
<dbReference type="InterPro" id="IPR006530">
    <property type="entry name" value="YD"/>
</dbReference>
<dbReference type="RefSeq" id="WP_208007234.1">
    <property type="nucleotide sequence ID" value="NZ_CP071796.1"/>
</dbReference>
<dbReference type="Proteomes" id="UP000663903">
    <property type="component" value="Chromosome"/>
</dbReference>
<feature type="domain" description="DUF6531" evidence="3">
    <location>
        <begin position="272"/>
        <end position="325"/>
    </location>
</feature>
<dbReference type="AlphaFoldDB" id="A0A975CCM7"/>
<evidence type="ECO:0000256" key="2">
    <source>
        <dbReference type="SAM" id="MobiDB-lite"/>
    </source>
</evidence>
<dbReference type="InterPro" id="IPR056823">
    <property type="entry name" value="TEN-like_YD-shell"/>
</dbReference>